<evidence type="ECO:0000259" key="2">
    <source>
        <dbReference type="Pfam" id="PF00586"/>
    </source>
</evidence>
<accession>A0A8I1LAC5</accession>
<keyword evidence="4" id="KW-1185">Reference proteome</keyword>
<dbReference type="UniPathway" id="UPA00060">
    <property type="reaction ID" value="UER00142"/>
</dbReference>
<feature type="binding site" evidence="1">
    <location>
        <position position="248"/>
    </location>
    <ligand>
        <name>Mg(2+)</name>
        <dbReference type="ChEBI" id="CHEBI:18420"/>
        <label>3</label>
    </ligand>
</feature>
<dbReference type="GO" id="GO:0000287">
    <property type="term" value="F:magnesium ion binding"/>
    <property type="evidence" value="ECO:0007669"/>
    <property type="project" value="UniProtKB-UniRule"/>
</dbReference>
<comment type="similarity">
    <text evidence="1">Belongs to the thiamine-monophosphate kinase family.</text>
</comment>
<dbReference type="AlphaFoldDB" id="A0A8I1LAC5"/>
<dbReference type="PANTHER" id="PTHR30270:SF0">
    <property type="entry name" value="THIAMINE-MONOPHOSPHATE KINASE"/>
    <property type="match status" value="1"/>
</dbReference>
<keyword evidence="1" id="KW-0479">Metal-binding</keyword>
<dbReference type="GO" id="GO:0009228">
    <property type="term" value="P:thiamine biosynthetic process"/>
    <property type="evidence" value="ECO:0007669"/>
    <property type="project" value="UniProtKB-KW"/>
</dbReference>
<dbReference type="SUPFAM" id="SSF56042">
    <property type="entry name" value="PurM C-terminal domain-like"/>
    <property type="match status" value="1"/>
</dbReference>
<feature type="binding site" evidence="1">
    <location>
        <position position="342"/>
    </location>
    <ligand>
        <name>substrate</name>
    </ligand>
</feature>
<dbReference type="PIRSF" id="PIRSF005303">
    <property type="entry name" value="Thiam_monoph_kin"/>
    <property type="match status" value="1"/>
</dbReference>
<keyword evidence="1 3" id="KW-0418">Kinase</keyword>
<dbReference type="PANTHER" id="PTHR30270">
    <property type="entry name" value="THIAMINE-MONOPHOSPHATE KINASE"/>
    <property type="match status" value="1"/>
</dbReference>
<comment type="miscellaneous">
    <text evidence="1">Reaction mechanism of ThiL seems to utilize a direct, inline transfer of the gamma-phosphate of ATP to TMP rather than a phosphorylated enzyme intermediate.</text>
</comment>
<name>A0A8I1LAC5_9CORY</name>
<feature type="binding site" evidence="1">
    <location>
        <position position="75"/>
    </location>
    <ligand>
        <name>Mg(2+)</name>
        <dbReference type="ChEBI" id="CHEBI:18420"/>
        <label>1</label>
    </ligand>
</feature>
<dbReference type="SUPFAM" id="SSF55326">
    <property type="entry name" value="PurM N-terminal domain-like"/>
    <property type="match status" value="1"/>
</dbReference>
<dbReference type="Proteomes" id="UP000603369">
    <property type="component" value="Unassembled WGS sequence"/>
</dbReference>
<feature type="binding site" evidence="1">
    <location>
        <position position="153"/>
    </location>
    <ligand>
        <name>Mg(2+)</name>
        <dbReference type="ChEBI" id="CHEBI:18420"/>
        <label>1</label>
    </ligand>
</feature>
<feature type="binding site" evidence="1">
    <location>
        <position position="250"/>
    </location>
    <ligand>
        <name>ATP</name>
        <dbReference type="ChEBI" id="CHEBI:30616"/>
    </ligand>
</feature>
<dbReference type="GO" id="GO:0005524">
    <property type="term" value="F:ATP binding"/>
    <property type="evidence" value="ECO:0007669"/>
    <property type="project" value="UniProtKB-UniRule"/>
</dbReference>
<proteinExistence type="inferred from homology"/>
<feature type="binding site" evidence="1">
    <location>
        <position position="58"/>
    </location>
    <ligand>
        <name>Mg(2+)</name>
        <dbReference type="ChEBI" id="CHEBI:18420"/>
        <label>4</label>
    </ligand>
</feature>
<dbReference type="InterPro" id="IPR036921">
    <property type="entry name" value="PurM-like_N_sf"/>
</dbReference>
<comment type="function">
    <text evidence="1">Catalyzes the ATP-dependent phosphorylation of thiamine-monophosphate (TMP) to form thiamine-pyrophosphate (TPP), the active form of vitamin B1.</text>
</comment>
<organism evidence="3 4">
    <name type="scientific">Corynebacterium tuberculostearicum</name>
    <dbReference type="NCBI Taxonomy" id="38304"/>
    <lineage>
        <taxon>Bacteria</taxon>
        <taxon>Bacillati</taxon>
        <taxon>Actinomycetota</taxon>
        <taxon>Actinomycetes</taxon>
        <taxon>Mycobacteriales</taxon>
        <taxon>Corynebacteriaceae</taxon>
        <taxon>Corynebacterium</taxon>
    </lineage>
</organism>
<feature type="binding site" evidence="1">
    <location>
        <position position="301"/>
    </location>
    <ligand>
        <name>substrate</name>
    </ligand>
</feature>
<gene>
    <name evidence="1" type="primary">thiL</name>
    <name evidence="3" type="ORF">JDP02_01115</name>
</gene>
<feature type="binding site" evidence="1">
    <location>
        <position position="105"/>
    </location>
    <ligand>
        <name>Mg(2+)</name>
        <dbReference type="ChEBI" id="CHEBI:18420"/>
        <label>2</label>
    </ligand>
</feature>
<feature type="domain" description="PurM-like N-terminal" evidence="2">
    <location>
        <begin position="56"/>
        <end position="169"/>
    </location>
</feature>
<dbReference type="Gene3D" id="3.30.1330.10">
    <property type="entry name" value="PurM-like, N-terminal domain"/>
    <property type="match status" value="1"/>
</dbReference>
<dbReference type="InterPro" id="IPR016188">
    <property type="entry name" value="PurM-like_N"/>
</dbReference>
<dbReference type="EC" id="2.7.4.16" evidence="1"/>
<dbReference type="Pfam" id="PF00586">
    <property type="entry name" value="AIRS"/>
    <property type="match status" value="1"/>
</dbReference>
<feature type="binding site" evidence="1">
    <location>
        <position position="76"/>
    </location>
    <ligand>
        <name>Mg(2+)</name>
        <dbReference type="ChEBI" id="CHEBI:18420"/>
        <label>1</label>
    </ligand>
</feature>
<feature type="binding site" evidence="1">
    <location>
        <position position="105"/>
    </location>
    <ligand>
        <name>Mg(2+)</name>
        <dbReference type="ChEBI" id="CHEBI:18420"/>
        <label>3</label>
    </ligand>
</feature>
<sequence length="345" mass="36436">MDNPSEMKIAVRLNWDVIRAHSIERKLVNLTQTLADVGERAAIREITSVASSGLNGDDAAVLPSAPPNSRTVAATDLMVEGRHFLREWSTPREIGKKAILRNFADVEAMGARPVAALLAIAAPGDTPVPFVRGIAEGIAEHSSFYNAELVGGDLTKSDLLVINITAVGFLGGSLPALTLDGARAGQQVVAHGKIGHSAAGLALLERFGRNLPAGHEHLQPLIDAHCAPWLNPGRGVIARAAGVTAMTDNSDGLIQDCTTMAEHSCVHMDLDPQALQPEELLCQAADLLDCDPWEWVLSGGEDHTLIGTTAKEAPSGFRKIGTVTRGCGVTLGGTTPSYQKGWLSF</sequence>
<keyword evidence="1" id="KW-0784">Thiamine biosynthesis</keyword>
<dbReference type="CDD" id="cd02194">
    <property type="entry name" value="ThiL"/>
    <property type="match status" value="1"/>
</dbReference>
<keyword evidence="1" id="KW-0067">ATP-binding</keyword>
<keyword evidence="1 3" id="KW-0808">Transferase</keyword>
<dbReference type="Gene3D" id="3.90.650.10">
    <property type="entry name" value="PurM-like C-terminal domain"/>
    <property type="match status" value="1"/>
</dbReference>
<dbReference type="NCBIfam" id="NF004351">
    <property type="entry name" value="PRK05731.1-4"/>
    <property type="match status" value="1"/>
</dbReference>
<dbReference type="EMBL" id="JAEHFL010000001">
    <property type="protein sequence ID" value="MBK3427115.1"/>
    <property type="molecule type" value="Genomic_DNA"/>
</dbReference>
<evidence type="ECO:0000256" key="1">
    <source>
        <dbReference type="HAMAP-Rule" id="MF_02128"/>
    </source>
</evidence>
<dbReference type="RefSeq" id="WP_200435227.1">
    <property type="nucleotide sequence ID" value="NZ_CP175770.1"/>
</dbReference>
<feature type="binding site" evidence="1">
    <location>
        <position position="76"/>
    </location>
    <ligand>
        <name>Mg(2+)</name>
        <dbReference type="ChEBI" id="CHEBI:18420"/>
        <label>2</label>
    </ligand>
</feature>
<feature type="binding site" evidence="1">
    <location>
        <position position="58"/>
    </location>
    <ligand>
        <name>Mg(2+)</name>
        <dbReference type="ChEBI" id="CHEBI:18420"/>
        <label>3</label>
    </ligand>
</feature>
<feature type="binding site" evidence="1">
    <location>
        <position position="251"/>
    </location>
    <ligand>
        <name>Mg(2+)</name>
        <dbReference type="ChEBI" id="CHEBI:18420"/>
        <label>5</label>
    </ligand>
</feature>
<evidence type="ECO:0000313" key="3">
    <source>
        <dbReference type="EMBL" id="MBK3427115.1"/>
    </source>
</evidence>
<dbReference type="NCBIfam" id="TIGR01379">
    <property type="entry name" value="thiL"/>
    <property type="match status" value="1"/>
</dbReference>
<comment type="pathway">
    <text evidence="1">Cofactor biosynthesis; thiamine diphosphate biosynthesis; thiamine diphosphate from thiamine phosphate: step 1/1.</text>
</comment>
<feature type="binding site" evidence="1">
    <location>
        <begin position="152"/>
        <end position="153"/>
    </location>
    <ligand>
        <name>ATP</name>
        <dbReference type="ChEBI" id="CHEBI:30616"/>
    </ligand>
</feature>
<dbReference type="InterPro" id="IPR006283">
    <property type="entry name" value="ThiL-like"/>
</dbReference>
<keyword evidence="1" id="KW-0460">Magnesium</keyword>
<dbReference type="HAMAP" id="MF_02128">
    <property type="entry name" value="TMP_kinase"/>
    <property type="match status" value="1"/>
</dbReference>
<reference evidence="3 4" key="1">
    <citation type="submission" date="2020-12" db="EMBL/GenBank/DDBJ databases">
        <title>Draft genome sequence of the commensal strain Corynebacterium tuberculostearicum MFP09/CIP 102622 isolated from human skin.</title>
        <authorList>
            <person name="Boukerb A.M."/>
            <person name="Janvier X."/>
            <person name="Feuilloley M.G.J."/>
            <person name="Groboillot A."/>
        </authorList>
    </citation>
    <scope>NUCLEOTIDE SEQUENCE [LARGE SCALE GENOMIC DNA]</scope>
    <source>
        <strain evidence="3 4">CIP 102622</strain>
    </source>
</reference>
<comment type="caution">
    <text evidence="3">The sequence shown here is derived from an EMBL/GenBank/DDBJ whole genome shotgun (WGS) entry which is preliminary data.</text>
</comment>
<feature type="binding site" evidence="1">
    <location>
        <position position="83"/>
    </location>
    <ligand>
        <name>substrate</name>
    </ligand>
</feature>
<evidence type="ECO:0000313" key="4">
    <source>
        <dbReference type="Proteomes" id="UP000603369"/>
    </source>
</evidence>
<dbReference type="GO" id="GO:0009030">
    <property type="term" value="F:thiamine-phosphate kinase activity"/>
    <property type="evidence" value="ECO:0007669"/>
    <property type="project" value="UniProtKB-UniRule"/>
</dbReference>
<comment type="catalytic activity">
    <reaction evidence="1">
        <text>thiamine phosphate + ATP = thiamine diphosphate + ADP</text>
        <dbReference type="Rhea" id="RHEA:15913"/>
        <dbReference type="ChEBI" id="CHEBI:30616"/>
        <dbReference type="ChEBI" id="CHEBI:37575"/>
        <dbReference type="ChEBI" id="CHEBI:58937"/>
        <dbReference type="ChEBI" id="CHEBI:456216"/>
        <dbReference type="EC" id="2.7.4.16"/>
    </reaction>
</comment>
<comment type="caution">
    <text evidence="1">Lacks conserved residue(s) required for the propagation of feature annotation.</text>
</comment>
<keyword evidence="1" id="KW-0547">Nucleotide-binding</keyword>
<dbReference type="GO" id="GO:0009229">
    <property type="term" value="P:thiamine diphosphate biosynthetic process"/>
    <property type="evidence" value="ECO:0007669"/>
    <property type="project" value="UniProtKB-UniRule"/>
</dbReference>
<dbReference type="InterPro" id="IPR036676">
    <property type="entry name" value="PurM-like_C_sf"/>
</dbReference>
<protein>
    <recommendedName>
        <fullName evidence="1">Thiamine-monophosphate kinase</fullName>
        <shortName evidence="1">TMP kinase</shortName>
        <shortName evidence="1">Thiamine-phosphate kinase</shortName>
        <ecNumber evidence="1">2.7.4.16</ecNumber>
    </recommendedName>
</protein>
<feature type="binding site" evidence="1">
    <location>
        <position position="105"/>
    </location>
    <ligand>
        <name>Mg(2+)</name>
        <dbReference type="ChEBI" id="CHEBI:18420"/>
        <label>4</label>
    </ligand>
</feature>